<dbReference type="EMBL" id="BK014996">
    <property type="protein sequence ID" value="DAD86254.1"/>
    <property type="molecule type" value="Genomic_DNA"/>
</dbReference>
<organism evidence="1">
    <name type="scientific">Caudovirales sp. ctUL28</name>
    <dbReference type="NCBI Taxonomy" id="2826778"/>
    <lineage>
        <taxon>Viruses</taxon>
        <taxon>Duplodnaviria</taxon>
        <taxon>Heunggongvirae</taxon>
        <taxon>Uroviricota</taxon>
        <taxon>Caudoviricetes</taxon>
    </lineage>
</organism>
<evidence type="ECO:0000313" key="1">
    <source>
        <dbReference type="EMBL" id="DAD86254.1"/>
    </source>
</evidence>
<accession>A0A8S5MV71</accession>
<name>A0A8S5MV71_9CAUD</name>
<reference evidence="1" key="1">
    <citation type="journal article" date="2021" name="Proc. Natl. Acad. Sci. U.S.A.">
        <title>A Catalog of Tens of Thousands of Viruses from Human Metagenomes Reveals Hidden Associations with Chronic Diseases.</title>
        <authorList>
            <person name="Tisza M.J."/>
            <person name="Buck C.B."/>
        </authorList>
    </citation>
    <scope>NUCLEOTIDE SEQUENCE</scope>
    <source>
        <strain evidence="1">CtUL28</strain>
    </source>
</reference>
<protein>
    <submittedName>
        <fullName evidence="1">Uncharacterized protein</fullName>
    </submittedName>
</protein>
<proteinExistence type="predicted"/>
<sequence>MYSHLLADNIRMQEPSLFRVGNTPVILYTVRQVLGGCHLISHLERL</sequence>